<dbReference type="AlphaFoldDB" id="A0A8J3UVK5"/>
<dbReference type="Pfam" id="PF18739">
    <property type="entry name" value="HEPN_Apea"/>
    <property type="match status" value="1"/>
</dbReference>
<sequence>MDNPRTLHGETLQPYRKITIINAVSRRRTGQIFSASAVVGDEVLQEETVEGAYAIVGAHITNEDAIFPSVRFRIVRQDAWANLSGLMMEHGIDGPNKGQVAIRYTLPDRLTVPLAGESGTVSLVPEAVVSPPRVAGAYILTKTWFEVEAANGVTVRSASTKFITSASSLLTMLFAKDCPPSAFEVKDPDSRRWCSVYMPGFALDSTDVWSPKADDRPLMTREELGLESIALWFSVVERLTPLPQMIANSVDAGDRTVQNLLLELATAAEGVHRRLYPDRRVLSDEERDQALKAIDGLDVVASARQALHNAMRTYLWEPSYPQRIKALAADVAAVVPGVTGKTSRWSNAIVNARIGFAHGMTRSSSEDEIITFHILHGSLRWLLTARLLLEAGISPNDLSTSFARFERYSQFLRQSRRSLPRIYGDETK</sequence>
<name>A0A8J3UVK5_9ACTN</name>
<evidence type="ECO:0000259" key="2">
    <source>
        <dbReference type="Pfam" id="PF18862"/>
    </source>
</evidence>
<reference evidence="3" key="1">
    <citation type="submission" date="2021-01" db="EMBL/GenBank/DDBJ databases">
        <title>Whole genome shotgun sequence of Planotetraspora thailandica NBRC 104271.</title>
        <authorList>
            <person name="Komaki H."/>
            <person name="Tamura T."/>
        </authorList>
    </citation>
    <scope>NUCLEOTIDE SEQUENCE</scope>
    <source>
        <strain evidence="3">NBRC 104271</strain>
    </source>
</reference>
<keyword evidence="4" id="KW-1185">Reference proteome</keyword>
<organism evidence="3 4">
    <name type="scientific">Planotetraspora thailandica</name>
    <dbReference type="NCBI Taxonomy" id="487172"/>
    <lineage>
        <taxon>Bacteria</taxon>
        <taxon>Bacillati</taxon>
        <taxon>Actinomycetota</taxon>
        <taxon>Actinomycetes</taxon>
        <taxon>Streptosporangiales</taxon>
        <taxon>Streptosporangiaceae</taxon>
        <taxon>Planotetraspora</taxon>
    </lineage>
</organism>
<dbReference type="Proteomes" id="UP000605992">
    <property type="component" value="Unassembled WGS sequence"/>
</dbReference>
<evidence type="ECO:0000259" key="1">
    <source>
        <dbReference type="Pfam" id="PF18739"/>
    </source>
</evidence>
<dbReference type="InterPro" id="IPR041229">
    <property type="entry name" value="HEPN_Apea"/>
</dbReference>
<comment type="caution">
    <text evidence="3">The sequence shown here is derived from an EMBL/GenBank/DDBJ whole genome shotgun (WGS) entry which is preliminary data.</text>
</comment>
<evidence type="ECO:0000313" key="4">
    <source>
        <dbReference type="Proteomes" id="UP000605992"/>
    </source>
</evidence>
<protein>
    <recommendedName>
        <fullName evidence="5">ApeA N-terminal domain-containing protein</fullName>
    </recommendedName>
</protein>
<dbReference type="EMBL" id="BOOR01000007">
    <property type="protein sequence ID" value="GII52809.1"/>
    <property type="molecule type" value="Genomic_DNA"/>
</dbReference>
<dbReference type="Pfam" id="PF18862">
    <property type="entry name" value="ApeA_NTD1"/>
    <property type="match status" value="1"/>
</dbReference>
<accession>A0A8J3UVK5</accession>
<evidence type="ECO:0000313" key="3">
    <source>
        <dbReference type="EMBL" id="GII52809.1"/>
    </source>
</evidence>
<dbReference type="InterPro" id="IPR041223">
    <property type="entry name" value="ApeA_NTD"/>
</dbReference>
<feature type="domain" description="Apea-like HEPN" evidence="1">
    <location>
        <begin position="262"/>
        <end position="394"/>
    </location>
</feature>
<proteinExistence type="predicted"/>
<feature type="domain" description="ApeA N-terminal" evidence="2">
    <location>
        <begin position="3"/>
        <end position="224"/>
    </location>
</feature>
<gene>
    <name evidence="3" type="ORF">Pth03_11980</name>
</gene>
<evidence type="ECO:0008006" key="5">
    <source>
        <dbReference type="Google" id="ProtNLM"/>
    </source>
</evidence>